<evidence type="ECO:0000313" key="1">
    <source>
        <dbReference type="EMBL" id="KAI0061908.1"/>
    </source>
</evidence>
<organism evidence="1 2">
    <name type="scientific">Artomyces pyxidatus</name>
    <dbReference type="NCBI Taxonomy" id="48021"/>
    <lineage>
        <taxon>Eukaryota</taxon>
        <taxon>Fungi</taxon>
        <taxon>Dikarya</taxon>
        <taxon>Basidiomycota</taxon>
        <taxon>Agaricomycotina</taxon>
        <taxon>Agaricomycetes</taxon>
        <taxon>Russulales</taxon>
        <taxon>Auriscalpiaceae</taxon>
        <taxon>Artomyces</taxon>
    </lineage>
</organism>
<dbReference type="Proteomes" id="UP000814140">
    <property type="component" value="Unassembled WGS sequence"/>
</dbReference>
<name>A0ACB8T086_9AGAM</name>
<keyword evidence="2" id="KW-1185">Reference proteome</keyword>
<accession>A0ACB8T086</accession>
<sequence length="570" mass="64026">MSTQAVAELHGEPTSSSVEKYWPTVLRPRLDYLSSLDVDDDRVRALIDGDIGDIHEVIRVLNTCRNDRAPISRIPSELLGRIFHFLSRREALQPRTPEAGWISVTHVCRRWRHTALQYPGLWSNIIFSLGLRWTEEMLARSKTVPLDVLVTGTLRPRESQLVIEHLDRTEDLHLTAPVQTLLQDLTTEPVPVLTTFEISSVPEYSPLMLPEDLFAHSAPRLQTLIIHNCVFSWPSLVFNSITYLNIWSPLQAMYVPNTAEQFLDFLRDCPNLEDVRLYGCIPRLPLHHLHNIHMQRLKRLDVLGPARSIVGVLDHLHAVPGASLRLTVRFSMRDDRDDDSRAVIPSVSAHLGDSHHSSPLLVLSIAGGGARRTVVVTAWTVIQASETVPTPALHMELELRRLPAIDMLTHLRDGLHLGSLRVASVDTTFNRDWSVLHWDVLFAHSMDMRHVILSGQLAAETLFETSCGPVGAAQSNQASGYSLFPSLVTISISRVNFIGEDHAGTSQPPAPVVQPALAWLQLQCRHNLRKVNISECWITPDIVDAMRETVTDVVWDEQVEPILSDSLEGW</sequence>
<gene>
    <name evidence="1" type="ORF">BV25DRAFT_714199</name>
</gene>
<protein>
    <submittedName>
        <fullName evidence="1">Uncharacterized protein</fullName>
    </submittedName>
</protein>
<comment type="caution">
    <text evidence="1">The sequence shown here is derived from an EMBL/GenBank/DDBJ whole genome shotgun (WGS) entry which is preliminary data.</text>
</comment>
<reference evidence="1" key="1">
    <citation type="submission" date="2021-03" db="EMBL/GenBank/DDBJ databases">
        <authorList>
            <consortium name="DOE Joint Genome Institute"/>
            <person name="Ahrendt S."/>
            <person name="Looney B.P."/>
            <person name="Miyauchi S."/>
            <person name="Morin E."/>
            <person name="Drula E."/>
            <person name="Courty P.E."/>
            <person name="Chicoki N."/>
            <person name="Fauchery L."/>
            <person name="Kohler A."/>
            <person name="Kuo A."/>
            <person name="Labutti K."/>
            <person name="Pangilinan J."/>
            <person name="Lipzen A."/>
            <person name="Riley R."/>
            <person name="Andreopoulos W."/>
            <person name="He G."/>
            <person name="Johnson J."/>
            <person name="Barry K.W."/>
            <person name="Grigoriev I.V."/>
            <person name="Nagy L."/>
            <person name="Hibbett D."/>
            <person name="Henrissat B."/>
            <person name="Matheny P.B."/>
            <person name="Labbe J."/>
            <person name="Martin F."/>
        </authorList>
    </citation>
    <scope>NUCLEOTIDE SEQUENCE</scope>
    <source>
        <strain evidence="1">HHB10654</strain>
    </source>
</reference>
<dbReference type="EMBL" id="MU277210">
    <property type="protein sequence ID" value="KAI0061908.1"/>
    <property type="molecule type" value="Genomic_DNA"/>
</dbReference>
<proteinExistence type="predicted"/>
<reference evidence="1" key="2">
    <citation type="journal article" date="2022" name="New Phytol.">
        <title>Evolutionary transition to the ectomycorrhizal habit in the genomes of a hyperdiverse lineage of mushroom-forming fungi.</title>
        <authorList>
            <person name="Looney B."/>
            <person name="Miyauchi S."/>
            <person name="Morin E."/>
            <person name="Drula E."/>
            <person name="Courty P.E."/>
            <person name="Kohler A."/>
            <person name="Kuo A."/>
            <person name="LaButti K."/>
            <person name="Pangilinan J."/>
            <person name="Lipzen A."/>
            <person name="Riley R."/>
            <person name="Andreopoulos W."/>
            <person name="He G."/>
            <person name="Johnson J."/>
            <person name="Nolan M."/>
            <person name="Tritt A."/>
            <person name="Barry K.W."/>
            <person name="Grigoriev I.V."/>
            <person name="Nagy L.G."/>
            <person name="Hibbett D."/>
            <person name="Henrissat B."/>
            <person name="Matheny P.B."/>
            <person name="Labbe J."/>
            <person name="Martin F.M."/>
        </authorList>
    </citation>
    <scope>NUCLEOTIDE SEQUENCE</scope>
    <source>
        <strain evidence="1">HHB10654</strain>
    </source>
</reference>
<evidence type="ECO:0000313" key="2">
    <source>
        <dbReference type="Proteomes" id="UP000814140"/>
    </source>
</evidence>